<reference evidence="3 4" key="1">
    <citation type="submission" date="2019-10" db="EMBL/GenBank/DDBJ databases">
        <authorList>
            <person name="Dong K."/>
        </authorList>
    </citation>
    <scope>NUCLEOTIDE SEQUENCE [LARGE SCALE GENOMIC DNA]</scope>
    <source>
        <strain evidence="3">dk386</strain>
        <strain evidence="2">Dk386</strain>
        <strain evidence="4">dk771</strain>
        <strain evidence="1">Dk771</strain>
    </source>
</reference>
<evidence type="ECO:0000313" key="3">
    <source>
        <dbReference type="Proteomes" id="UP000327478"/>
    </source>
</evidence>
<keyword evidence="3" id="KW-1185">Reference proteome</keyword>
<evidence type="ECO:0000313" key="1">
    <source>
        <dbReference type="EMBL" id="MQW91626.1"/>
    </source>
</evidence>
<sequence>MELQGICHKMHAGLCNLSVTDQHIQQANVEYKFILDRSEIDLPFSLGEDIEIEWTGKIICVSCGNKTNKSFSQGHCFKCFKTKASCDMCIMKPETCHHHLGTCREESFAQSVCFQPHIVYLANSSALKVGITRFGQMPTRWLDQGATQALPIMQVGSRRLSGQLETMFGAQVADKTDWRKLLKGEAAPIDLLEIRDNLLEEFAPQIQEIRDEFSMNLDFNENVEILEQELPREFIYPVAHYPEKVKSHNLDKTPIIRGKLNGIKGQYLILDTGVINIRKYTGYELKIRS</sequence>
<dbReference type="RefSeq" id="WP_153371373.1">
    <property type="nucleotide sequence ID" value="NZ_CP045650.1"/>
</dbReference>
<evidence type="ECO:0000313" key="4">
    <source>
        <dbReference type="Proteomes" id="UP000480556"/>
    </source>
</evidence>
<dbReference type="Proteomes" id="UP000327478">
    <property type="component" value="Chromosome"/>
</dbReference>
<organism evidence="1 4">
    <name type="scientific">Acinetobacter wanghuae</name>
    <dbReference type="NCBI Taxonomy" id="2662362"/>
    <lineage>
        <taxon>Bacteria</taxon>
        <taxon>Pseudomonadati</taxon>
        <taxon>Pseudomonadota</taxon>
        <taxon>Gammaproteobacteria</taxon>
        <taxon>Moraxellales</taxon>
        <taxon>Moraxellaceae</taxon>
        <taxon>Acinetobacter</taxon>
    </lineage>
</organism>
<dbReference type="AlphaFoldDB" id="A0A5Q0P1J6"/>
<dbReference type="EMBL" id="CP045650">
    <property type="protein sequence ID" value="QGA10979.1"/>
    <property type="molecule type" value="Genomic_DNA"/>
</dbReference>
<proteinExistence type="predicted"/>
<name>A0A5Q0P1J6_9GAMM</name>
<gene>
    <name evidence="2" type="ORF">GFH30_06055</name>
    <name evidence="1" type="ORF">GHJ48_04310</name>
</gene>
<evidence type="ECO:0000313" key="2">
    <source>
        <dbReference type="EMBL" id="QGA10979.1"/>
    </source>
</evidence>
<dbReference type="Proteomes" id="UP000480556">
    <property type="component" value="Unassembled WGS sequence"/>
</dbReference>
<dbReference type="InterPro" id="IPR021246">
    <property type="entry name" value="DUF2797"/>
</dbReference>
<dbReference type="Pfam" id="PF10977">
    <property type="entry name" value="DUF2797"/>
    <property type="match status" value="1"/>
</dbReference>
<accession>A0A5Q0P1J6</accession>
<protein>
    <submittedName>
        <fullName evidence="1">DUF2797 domain-containing protein</fullName>
    </submittedName>
</protein>
<dbReference type="EMBL" id="WITK01000004">
    <property type="protein sequence ID" value="MQW91626.1"/>
    <property type="molecule type" value="Genomic_DNA"/>
</dbReference>